<protein>
    <submittedName>
        <fullName evidence="1">Uncharacterized protein</fullName>
    </submittedName>
</protein>
<name>A0ABM9L0N0_9RALS</name>
<proteinExistence type="predicted"/>
<dbReference type="EMBL" id="CAUDKV010000024">
    <property type="protein sequence ID" value="CAJ0894107.1"/>
    <property type="molecule type" value="Genomic_DNA"/>
</dbReference>
<sequence length="46" mass="4960">MFADQIKEMLDNWNKAEAAARAAFPGADAETIYQLTAAAMNKSLGL</sequence>
<gene>
    <name evidence="1" type="ORF">R77569_04370</name>
</gene>
<evidence type="ECO:0000313" key="2">
    <source>
        <dbReference type="Proteomes" id="UP001190452"/>
    </source>
</evidence>
<keyword evidence="2" id="KW-1185">Reference proteome</keyword>
<reference evidence="1 2" key="1">
    <citation type="submission" date="2023-07" db="EMBL/GenBank/DDBJ databases">
        <authorList>
            <person name="Peeters C."/>
        </authorList>
    </citation>
    <scope>NUCLEOTIDE SEQUENCE [LARGE SCALE GENOMIC DNA]</scope>
    <source>
        <strain evidence="1 2">R-77569</strain>
    </source>
</reference>
<evidence type="ECO:0000313" key="1">
    <source>
        <dbReference type="EMBL" id="CAJ0894107.1"/>
    </source>
</evidence>
<organism evidence="1 2">
    <name type="scientific">Ralstonia mannitolilytica</name>
    <dbReference type="NCBI Taxonomy" id="105219"/>
    <lineage>
        <taxon>Bacteria</taxon>
        <taxon>Pseudomonadati</taxon>
        <taxon>Pseudomonadota</taxon>
        <taxon>Betaproteobacteria</taxon>
        <taxon>Burkholderiales</taxon>
        <taxon>Burkholderiaceae</taxon>
        <taxon>Ralstonia</taxon>
    </lineage>
</organism>
<comment type="caution">
    <text evidence="1">The sequence shown here is derived from an EMBL/GenBank/DDBJ whole genome shotgun (WGS) entry which is preliminary data.</text>
</comment>
<dbReference type="Proteomes" id="UP001190452">
    <property type="component" value="Unassembled WGS sequence"/>
</dbReference>
<dbReference type="RefSeq" id="WP_316897151.1">
    <property type="nucleotide sequence ID" value="NZ_CAUDKV010000024.1"/>
</dbReference>
<accession>A0ABM9L0N0</accession>